<evidence type="ECO:0000259" key="2">
    <source>
        <dbReference type="PROSITE" id="PS50994"/>
    </source>
</evidence>
<keyword evidence="4" id="KW-1185">Reference proteome</keyword>
<dbReference type="InterPro" id="IPR001584">
    <property type="entry name" value="Integrase_cat-core"/>
</dbReference>
<feature type="compositionally biased region" description="Acidic residues" evidence="1">
    <location>
        <begin position="270"/>
        <end position="281"/>
    </location>
</feature>
<dbReference type="Gene3D" id="3.30.420.10">
    <property type="entry name" value="Ribonuclease H-like superfamily/Ribonuclease H"/>
    <property type="match status" value="1"/>
</dbReference>
<dbReference type="InterPro" id="IPR039537">
    <property type="entry name" value="Retrotran_Ty1/copia-like"/>
</dbReference>
<dbReference type="InterPro" id="IPR036397">
    <property type="entry name" value="RNaseH_sf"/>
</dbReference>
<dbReference type="PROSITE" id="PS50994">
    <property type="entry name" value="INTEGRASE"/>
    <property type="match status" value="1"/>
</dbReference>
<organism evidence="3 4">
    <name type="scientific">Prunus dulcis</name>
    <name type="common">Almond</name>
    <name type="synonym">Amygdalus dulcis</name>
    <dbReference type="NCBI Taxonomy" id="3755"/>
    <lineage>
        <taxon>Eukaryota</taxon>
        <taxon>Viridiplantae</taxon>
        <taxon>Streptophyta</taxon>
        <taxon>Embryophyta</taxon>
        <taxon>Tracheophyta</taxon>
        <taxon>Spermatophyta</taxon>
        <taxon>Magnoliopsida</taxon>
        <taxon>eudicotyledons</taxon>
        <taxon>Gunneridae</taxon>
        <taxon>Pentapetalae</taxon>
        <taxon>rosids</taxon>
        <taxon>fabids</taxon>
        <taxon>Rosales</taxon>
        <taxon>Rosaceae</taxon>
        <taxon>Amygdaloideae</taxon>
        <taxon>Amygdaleae</taxon>
        <taxon>Prunus</taxon>
    </lineage>
</organism>
<evidence type="ECO:0000313" key="4">
    <source>
        <dbReference type="Proteomes" id="UP001054821"/>
    </source>
</evidence>
<sequence>MQIGILRTLCWNASRGGSHYFASCVDYFSKRIWVYTMKRKDEVLKIFLKWKKIIETQSDRKIKPLRSDNVGEYKSDPFLKVCQDEGIVRYFMVRETPQQNGVAVHMNCTLLEKVQCMLSNAGLGKAFWAEAITYASHLINRLPAAADEGKTPMEVWSGKSCTYYKYLHIFGCPAYYHVRKSKLDPRAKKALFMGISTSVKRYQFWCPDGKKFVVSRYVTFDEATMINQNKREGETEATKTISSSKKVELLKTPVVPVRSDVIDTSPTVASDDEDKDDEEEAPTQVVSKTMVQVV</sequence>
<feature type="region of interest" description="Disordered" evidence="1">
    <location>
        <begin position="261"/>
        <end position="294"/>
    </location>
</feature>
<evidence type="ECO:0000256" key="1">
    <source>
        <dbReference type="SAM" id="MobiDB-lite"/>
    </source>
</evidence>
<protein>
    <recommendedName>
        <fullName evidence="2">Integrase catalytic domain-containing protein</fullName>
    </recommendedName>
</protein>
<dbReference type="Proteomes" id="UP001054821">
    <property type="component" value="Chromosome 8"/>
</dbReference>
<dbReference type="GO" id="GO:0015074">
    <property type="term" value="P:DNA integration"/>
    <property type="evidence" value="ECO:0007669"/>
    <property type="project" value="InterPro"/>
</dbReference>
<feature type="compositionally biased region" description="Polar residues" evidence="1">
    <location>
        <begin position="284"/>
        <end position="294"/>
    </location>
</feature>
<reference evidence="3 4" key="1">
    <citation type="journal article" date="2022" name="G3 (Bethesda)">
        <title>Whole-genome sequence and methylome profiling of the almond [Prunus dulcis (Mill.) D.A. Webb] cultivar 'Nonpareil'.</title>
        <authorList>
            <person name="D'Amico-Willman K.M."/>
            <person name="Ouma W.Z."/>
            <person name="Meulia T."/>
            <person name="Sideli G.M."/>
            <person name="Gradziel T.M."/>
            <person name="Fresnedo-Ramirez J."/>
        </authorList>
    </citation>
    <scope>NUCLEOTIDE SEQUENCE [LARGE SCALE GENOMIC DNA]</scope>
    <source>
        <strain evidence="3">Clone GOH B32 T37-40</strain>
    </source>
</reference>
<dbReference type="AlphaFoldDB" id="A0AAD4UUC1"/>
<name>A0AAD4UUC1_PRUDU</name>
<feature type="domain" description="Integrase catalytic" evidence="2">
    <location>
        <begin position="1"/>
        <end position="160"/>
    </location>
</feature>
<proteinExistence type="predicted"/>
<dbReference type="PANTHER" id="PTHR42648:SF28">
    <property type="entry name" value="TRANSPOSON-ENCODED PROTEIN WITH RIBONUCLEASE H-LIKE AND RETROVIRUS ZINC FINGER-LIKE DOMAINS"/>
    <property type="match status" value="1"/>
</dbReference>
<dbReference type="PANTHER" id="PTHR42648">
    <property type="entry name" value="TRANSPOSASE, PUTATIVE-RELATED"/>
    <property type="match status" value="1"/>
</dbReference>
<gene>
    <name evidence="3" type="ORF">L3X38_042118</name>
</gene>
<dbReference type="InterPro" id="IPR012337">
    <property type="entry name" value="RNaseH-like_sf"/>
</dbReference>
<dbReference type="Pfam" id="PF25597">
    <property type="entry name" value="SH3_retrovirus"/>
    <property type="match status" value="1"/>
</dbReference>
<dbReference type="EMBL" id="JAJFAZ020000008">
    <property type="protein sequence ID" value="KAI5312944.1"/>
    <property type="molecule type" value="Genomic_DNA"/>
</dbReference>
<accession>A0AAD4UUC1</accession>
<comment type="caution">
    <text evidence="3">The sequence shown here is derived from an EMBL/GenBank/DDBJ whole genome shotgun (WGS) entry which is preliminary data.</text>
</comment>
<dbReference type="SUPFAM" id="SSF53098">
    <property type="entry name" value="Ribonuclease H-like"/>
    <property type="match status" value="1"/>
</dbReference>
<evidence type="ECO:0000313" key="3">
    <source>
        <dbReference type="EMBL" id="KAI5312944.1"/>
    </source>
</evidence>
<dbReference type="InterPro" id="IPR057670">
    <property type="entry name" value="SH3_retrovirus"/>
</dbReference>
<dbReference type="GO" id="GO:0003676">
    <property type="term" value="F:nucleic acid binding"/>
    <property type="evidence" value="ECO:0007669"/>
    <property type="project" value="InterPro"/>
</dbReference>